<accession>A0ABN3VMK0</accession>
<sequence length="238" mass="26179">MPDIPNEVTAGYLVVGADGAVAARDERLRFRSASLVKLHIALDYLENLGPGREIPAADRAPLERMLRASNDDAASELWERAGQTEVIGRMVDLIGLRDTTPPDSEGMWGYTAISAADVIRTYRWILREARPRVRDFIMGNLRKHTRWADDGFDQSFGLPSATGRPAAVKQGWSGFGPAARKTDRTSDVDLTRPAMHTSGAVGGTLVAVLTLEPEHTDWETAANRTTELTRSLLEPLWT</sequence>
<dbReference type="SUPFAM" id="SSF56601">
    <property type="entry name" value="beta-lactamase/transpeptidase-like"/>
    <property type="match status" value="1"/>
</dbReference>
<evidence type="ECO:0008006" key="3">
    <source>
        <dbReference type="Google" id="ProtNLM"/>
    </source>
</evidence>
<dbReference type="InterPro" id="IPR012338">
    <property type="entry name" value="Beta-lactam/transpept-like"/>
</dbReference>
<evidence type="ECO:0000313" key="1">
    <source>
        <dbReference type="EMBL" id="GAA2819946.1"/>
    </source>
</evidence>
<evidence type="ECO:0000313" key="2">
    <source>
        <dbReference type="Proteomes" id="UP001500979"/>
    </source>
</evidence>
<reference evidence="1 2" key="1">
    <citation type="journal article" date="2019" name="Int. J. Syst. Evol. Microbiol.">
        <title>The Global Catalogue of Microorganisms (GCM) 10K type strain sequencing project: providing services to taxonomists for standard genome sequencing and annotation.</title>
        <authorList>
            <consortium name="The Broad Institute Genomics Platform"/>
            <consortium name="The Broad Institute Genome Sequencing Center for Infectious Disease"/>
            <person name="Wu L."/>
            <person name="Ma J."/>
        </authorList>
    </citation>
    <scope>NUCLEOTIDE SEQUENCE [LARGE SCALE GENOMIC DNA]</scope>
    <source>
        <strain evidence="1 2">JCM 9383</strain>
    </source>
</reference>
<dbReference type="Gene3D" id="3.40.710.10">
    <property type="entry name" value="DD-peptidase/beta-lactamase superfamily"/>
    <property type="match status" value="1"/>
</dbReference>
<proteinExistence type="predicted"/>
<gene>
    <name evidence="1" type="ORF">GCM10010470_64050</name>
</gene>
<keyword evidence="2" id="KW-1185">Reference proteome</keyword>
<dbReference type="EMBL" id="BAAAUX010000040">
    <property type="protein sequence ID" value="GAA2819946.1"/>
    <property type="molecule type" value="Genomic_DNA"/>
</dbReference>
<name>A0ABN3VMK0_9PSEU</name>
<organism evidence="1 2">
    <name type="scientific">Saccharopolyspora taberi</name>
    <dbReference type="NCBI Taxonomy" id="60895"/>
    <lineage>
        <taxon>Bacteria</taxon>
        <taxon>Bacillati</taxon>
        <taxon>Actinomycetota</taxon>
        <taxon>Actinomycetes</taxon>
        <taxon>Pseudonocardiales</taxon>
        <taxon>Pseudonocardiaceae</taxon>
        <taxon>Saccharopolyspora</taxon>
    </lineage>
</organism>
<comment type="caution">
    <text evidence="1">The sequence shown here is derived from an EMBL/GenBank/DDBJ whole genome shotgun (WGS) entry which is preliminary data.</text>
</comment>
<protein>
    <recommendedName>
        <fullName evidence="3">Serine hydrolase</fullName>
    </recommendedName>
</protein>
<dbReference type="Proteomes" id="UP001500979">
    <property type="component" value="Unassembled WGS sequence"/>
</dbReference>
<dbReference type="RefSeq" id="WP_344686116.1">
    <property type="nucleotide sequence ID" value="NZ_BAAAUX010000040.1"/>
</dbReference>